<evidence type="ECO:0000256" key="1">
    <source>
        <dbReference type="SAM" id="MobiDB-lite"/>
    </source>
</evidence>
<dbReference type="Proteomes" id="UP001305779">
    <property type="component" value="Unassembled WGS sequence"/>
</dbReference>
<evidence type="ECO:0008006" key="4">
    <source>
        <dbReference type="Google" id="ProtNLM"/>
    </source>
</evidence>
<accession>A0ABR0F2R9</accession>
<keyword evidence="3" id="KW-1185">Reference proteome</keyword>
<evidence type="ECO:0000313" key="2">
    <source>
        <dbReference type="EMBL" id="KAK4508246.1"/>
    </source>
</evidence>
<feature type="compositionally biased region" description="Basic and acidic residues" evidence="1">
    <location>
        <begin position="270"/>
        <end position="281"/>
    </location>
</feature>
<comment type="caution">
    <text evidence="2">The sequence shown here is derived from an EMBL/GenBank/DDBJ whole genome shotgun (WGS) entry which is preliminary data.</text>
</comment>
<evidence type="ECO:0000313" key="3">
    <source>
        <dbReference type="Proteomes" id="UP001305779"/>
    </source>
</evidence>
<dbReference type="PANTHER" id="PTHR42103:SF2">
    <property type="entry name" value="AB HYDROLASE-1 DOMAIN-CONTAINING PROTEIN"/>
    <property type="match status" value="1"/>
</dbReference>
<name>A0ABR0F2R9_ZASCE</name>
<feature type="compositionally biased region" description="Basic and acidic residues" evidence="1">
    <location>
        <begin position="243"/>
        <end position="257"/>
    </location>
</feature>
<dbReference type="InterPro" id="IPR029058">
    <property type="entry name" value="AB_hydrolase_fold"/>
</dbReference>
<gene>
    <name evidence="2" type="ORF">PRZ48_001984</name>
</gene>
<dbReference type="EMBL" id="JAXOVC010000001">
    <property type="protein sequence ID" value="KAK4508246.1"/>
    <property type="molecule type" value="Genomic_DNA"/>
</dbReference>
<reference evidence="2 3" key="1">
    <citation type="journal article" date="2023" name="G3 (Bethesda)">
        <title>A chromosome-level genome assembly of Zasmidium syzygii isolated from banana leaves.</title>
        <authorList>
            <person name="van Westerhoven A.C."/>
            <person name="Mehrabi R."/>
            <person name="Talebi R."/>
            <person name="Steentjes M.B.F."/>
            <person name="Corcolon B."/>
            <person name="Chong P.A."/>
            <person name="Kema G.H.J."/>
            <person name="Seidl M.F."/>
        </authorList>
    </citation>
    <scope>NUCLEOTIDE SEQUENCE [LARGE SCALE GENOMIC DNA]</scope>
    <source>
        <strain evidence="2 3">P124</strain>
    </source>
</reference>
<feature type="compositionally biased region" description="Polar residues" evidence="1">
    <location>
        <begin position="282"/>
        <end position="292"/>
    </location>
</feature>
<protein>
    <recommendedName>
        <fullName evidence="4">AB hydrolase-1 domain-containing protein</fullName>
    </recommendedName>
</protein>
<dbReference type="Gene3D" id="3.40.50.1820">
    <property type="entry name" value="alpha/beta hydrolase"/>
    <property type="match status" value="2"/>
</dbReference>
<feature type="compositionally biased region" description="Basic and acidic residues" evidence="1">
    <location>
        <begin position="225"/>
        <end position="234"/>
    </location>
</feature>
<dbReference type="SUPFAM" id="SSF53474">
    <property type="entry name" value="alpha/beta-Hydrolases"/>
    <property type="match status" value="1"/>
</dbReference>
<sequence>MPGYGVHIPSIHDGLTLTCRLHYSSRLGDFANSAWDQQRGYQGAIVAHPYAPLGGSQEDHVVAETTKTLVQGGYIVMTFNFRGAGDSQGRASWTGKGEMDDYTSVFGFLVHYLDQLSVPEDPDALSPVISATDPKFDKNEPFAPQTRRRYPIHVLLAGYSFGGLIMARLPHVGKMIERFANAPEDSFEAKIREQARTLAESDQKVLDSKTIPNGYKMASGAFQSPERHRERDARIAVGSSDTNPRKSGDSRRSEEIVRNIISHVPHVRKHSGDRPRAKSEVTRPTTASSTNEAGPKVRAAYLMISPVLFPLTTFLVPPGLLFGKFHYDHDSLGLLSLTCPIYVVYGEHDNFTSSKRLDQWVEKLKHNNHQVVSEKIAGAGHFWNGKHVDTLQKRVQAWLKDGLTVAS</sequence>
<proteinExistence type="predicted"/>
<organism evidence="2 3">
    <name type="scientific">Zasmidium cellare</name>
    <name type="common">Wine cellar mold</name>
    <name type="synonym">Racodium cellare</name>
    <dbReference type="NCBI Taxonomy" id="395010"/>
    <lineage>
        <taxon>Eukaryota</taxon>
        <taxon>Fungi</taxon>
        <taxon>Dikarya</taxon>
        <taxon>Ascomycota</taxon>
        <taxon>Pezizomycotina</taxon>
        <taxon>Dothideomycetes</taxon>
        <taxon>Dothideomycetidae</taxon>
        <taxon>Mycosphaerellales</taxon>
        <taxon>Mycosphaerellaceae</taxon>
        <taxon>Zasmidium</taxon>
    </lineage>
</organism>
<dbReference type="PANTHER" id="PTHR42103">
    <property type="entry name" value="ALPHA/BETA-HYDROLASES SUPERFAMILY PROTEIN"/>
    <property type="match status" value="1"/>
</dbReference>
<feature type="region of interest" description="Disordered" evidence="1">
    <location>
        <begin position="216"/>
        <end position="292"/>
    </location>
</feature>